<gene>
    <name evidence="1" type="ORF">BZG02_02010</name>
</gene>
<dbReference type="AlphaFoldDB" id="A0A2N3I6C5"/>
<reference evidence="1 2" key="1">
    <citation type="journal article" date="2017" name="Front. Microbiol.">
        <title>Labilibaculum manganireducens gen. nov., sp. nov. and Labilibaculum filiforme sp. nov., Novel Bacteroidetes Isolated from Subsurface Sediments of the Baltic Sea.</title>
        <authorList>
            <person name="Vandieken V."/>
            <person name="Marshall I.P."/>
            <person name="Niemann H."/>
            <person name="Engelen B."/>
            <person name="Cypionka H."/>
        </authorList>
    </citation>
    <scope>NUCLEOTIDE SEQUENCE [LARGE SCALE GENOMIC DNA]</scope>
    <source>
        <strain evidence="1 2">59.16B</strain>
    </source>
</reference>
<comment type="caution">
    <text evidence="1">The sequence shown here is derived from an EMBL/GenBank/DDBJ whole genome shotgun (WGS) entry which is preliminary data.</text>
</comment>
<evidence type="ECO:0000313" key="2">
    <source>
        <dbReference type="Proteomes" id="UP000233535"/>
    </source>
</evidence>
<dbReference type="EMBL" id="MVDD01000001">
    <property type="protein sequence ID" value="PKQ65803.1"/>
    <property type="molecule type" value="Genomic_DNA"/>
</dbReference>
<sequence>MKKLTFLLLAIVVLIFTAGAQKIEGSWLVTKIVVGDKVDEPLFVIDYNAEGLIMTQGINVGTWTHNQKEEKLIMESSMDKDFGGDCKITNLDQKELSFEKNGEKWFLSRLNMDEIAKGNSESGLIGSWEFADDTNDEVTRILKFEAPDQFTFIEKEPGVQSKSGGMWIYNQKEKSLLLIGRIGQISGKNRIFKLSDKEFLLENAGVEIVLHKSEATSQKIERLTFTEADFFDENGDYKYDGEENKLPWTDPFEMLMSLVNTSQLEYNFSTLVEGTEVFETKKLTADVSANKDEQILSIDFIFYGYDRYNLPDDAELPPNVFDFNYGSKLYPLQDNSFRVIGNEEINTASGTYECTVVESVGSREECYKLWMITNRPGVYAKIIEDRSGRFGHYYIYELNNIIETN</sequence>
<dbReference type="RefSeq" id="WP_101259736.1">
    <property type="nucleotide sequence ID" value="NZ_MVDD01000001.1"/>
</dbReference>
<protein>
    <submittedName>
        <fullName evidence="1">Uncharacterized protein</fullName>
    </submittedName>
</protein>
<name>A0A2N3I6C5_9BACT</name>
<dbReference type="Proteomes" id="UP000233535">
    <property type="component" value="Unassembled WGS sequence"/>
</dbReference>
<organism evidence="1 2">
    <name type="scientific">Labilibaculum filiforme</name>
    <dbReference type="NCBI Taxonomy" id="1940526"/>
    <lineage>
        <taxon>Bacteria</taxon>
        <taxon>Pseudomonadati</taxon>
        <taxon>Bacteroidota</taxon>
        <taxon>Bacteroidia</taxon>
        <taxon>Marinilabiliales</taxon>
        <taxon>Marinifilaceae</taxon>
        <taxon>Labilibaculum</taxon>
    </lineage>
</organism>
<dbReference type="OrthoDB" id="1113037at2"/>
<evidence type="ECO:0000313" key="1">
    <source>
        <dbReference type="EMBL" id="PKQ65803.1"/>
    </source>
</evidence>
<keyword evidence="2" id="KW-1185">Reference proteome</keyword>
<accession>A0A2N3I6C5</accession>
<proteinExistence type="predicted"/>